<evidence type="ECO:0000256" key="3">
    <source>
        <dbReference type="ARBA" id="ARBA00022827"/>
    </source>
</evidence>
<dbReference type="Pfam" id="PF01565">
    <property type="entry name" value="FAD_binding_4"/>
    <property type="match status" value="1"/>
</dbReference>
<reference evidence="6" key="1">
    <citation type="submission" date="2020-02" db="EMBL/GenBank/DDBJ databases">
        <authorList>
            <person name="Meier V. D."/>
        </authorList>
    </citation>
    <scope>NUCLEOTIDE SEQUENCE</scope>
    <source>
        <strain evidence="6">AVDCRST_MAG81</strain>
    </source>
</reference>
<protein>
    <submittedName>
        <fullName evidence="6">Glycolate dehydrogenase, FAD-binding subunit GlcE</fullName>
        <ecNumber evidence="6">1.1.99.14</ecNumber>
    </submittedName>
</protein>
<dbReference type="SUPFAM" id="SSF55103">
    <property type="entry name" value="FAD-linked oxidases, C-terminal domain"/>
    <property type="match status" value="1"/>
</dbReference>
<gene>
    <name evidence="6" type="ORF">AVDCRST_MAG81-2619</name>
</gene>
<dbReference type="InterPro" id="IPR004113">
    <property type="entry name" value="FAD-bd_oxidored_4_C"/>
</dbReference>
<proteinExistence type="predicted"/>
<evidence type="ECO:0000256" key="4">
    <source>
        <dbReference type="ARBA" id="ARBA00023002"/>
    </source>
</evidence>
<dbReference type="SUPFAM" id="SSF56176">
    <property type="entry name" value="FAD-binding/transporter-associated domain-like"/>
    <property type="match status" value="1"/>
</dbReference>
<dbReference type="EMBL" id="CADCWO010000138">
    <property type="protein sequence ID" value="CAA9577938.1"/>
    <property type="molecule type" value="Genomic_DNA"/>
</dbReference>
<dbReference type="InterPro" id="IPR006094">
    <property type="entry name" value="Oxid_FAD_bind_N"/>
</dbReference>
<dbReference type="GO" id="GO:0019154">
    <property type="term" value="F:glycolate dehydrogenase activity"/>
    <property type="evidence" value="ECO:0007669"/>
    <property type="project" value="UniProtKB-EC"/>
</dbReference>
<sequence>MTATTKAIAHTLREIVGEESVASDKALVQAEAKVAQALLPGTAINCIVYPKTQAELSEVMACVHRNQWHVLPCGSGTKLDWGGLAEGIDLIVSTERLNRLIDHAAGDLTVTVEAGLKFIDLQTILAKAGQFLALDPAYSDLATVGGIVATRDAGSLRQQYGGVRDIALGVAFARADGQLVKAGGRVVKNVAGYDLVKLLSGSFGTLGIISEVTFRVYPLPEASKTILLTGVPAAIAEATRTLTASVLTPTAVDLVSAQALAQLGRTAPLALVARFQSLQTSVDEQATSLLKTAQALGLKEEVLVEREEASFWQQIHNLFWRSPSQTDQSAVCKLGVLPARAITTLIAMDSIARQNELTCTSLIHAGSGLGLMRLEGALPEISQSIPAVRALCEQGDGISDYGRKHGFLSILSAPPALKQKLDVWGYPGNALELMRKIKEQFDPQHLLSPNRFIGRI</sequence>
<dbReference type="EC" id="1.1.99.14" evidence="6"/>
<dbReference type="Pfam" id="PF02913">
    <property type="entry name" value="FAD-oxidase_C"/>
    <property type="match status" value="1"/>
</dbReference>
<dbReference type="PROSITE" id="PS51387">
    <property type="entry name" value="FAD_PCMH"/>
    <property type="match status" value="1"/>
</dbReference>
<name>A0A6J4VGN1_9CYAN</name>
<dbReference type="GO" id="GO:0071949">
    <property type="term" value="F:FAD binding"/>
    <property type="evidence" value="ECO:0007669"/>
    <property type="project" value="InterPro"/>
</dbReference>
<dbReference type="InterPro" id="IPR016166">
    <property type="entry name" value="FAD-bd_PCMH"/>
</dbReference>
<comment type="cofactor">
    <cofactor evidence="1">
        <name>FAD</name>
        <dbReference type="ChEBI" id="CHEBI:57692"/>
    </cofactor>
</comment>
<keyword evidence="3" id="KW-0274">FAD</keyword>
<evidence type="ECO:0000313" key="6">
    <source>
        <dbReference type="EMBL" id="CAA9577938.1"/>
    </source>
</evidence>
<dbReference type="InterPro" id="IPR036318">
    <property type="entry name" value="FAD-bd_PCMH-like_sf"/>
</dbReference>
<evidence type="ECO:0000256" key="2">
    <source>
        <dbReference type="ARBA" id="ARBA00022630"/>
    </source>
</evidence>
<dbReference type="InterPro" id="IPR016164">
    <property type="entry name" value="FAD-linked_Oxase-like_C"/>
</dbReference>
<dbReference type="PANTHER" id="PTHR11748:SF103">
    <property type="entry name" value="GLYCOLATE OXIDASE SUBUNIT GLCE"/>
    <property type="match status" value="1"/>
</dbReference>
<feature type="domain" description="FAD-binding PCMH-type" evidence="5">
    <location>
        <begin position="39"/>
        <end position="219"/>
    </location>
</feature>
<accession>A0A6J4VGN1</accession>
<evidence type="ECO:0000256" key="1">
    <source>
        <dbReference type="ARBA" id="ARBA00001974"/>
    </source>
</evidence>
<dbReference type="AlphaFoldDB" id="A0A6J4VGN1"/>
<keyword evidence="2" id="KW-0285">Flavoprotein</keyword>
<evidence type="ECO:0000259" key="5">
    <source>
        <dbReference type="PROSITE" id="PS51387"/>
    </source>
</evidence>
<keyword evidence="4 6" id="KW-0560">Oxidoreductase</keyword>
<organism evidence="6">
    <name type="scientific">uncultured Synechococcales cyanobacterium</name>
    <dbReference type="NCBI Taxonomy" id="1936017"/>
    <lineage>
        <taxon>Bacteria</taxon>
        <taxon>Bacillati</taxon>
        <taxon>Cyanobacteriota</taxon>
        <taxon>Cyanophyceae</taxon>
        <taxon>Synechococcales</taxon>
        <taxon>environmental samples</taxon>
    </lineage>
</organism>
<dbReference type="Gene3D" id="3.30.465.10">
    <property type="match status" value="1"/>
</dbReference>
<dbReference type="PANTHER" id="PTHR11748">
    <property type="entry name" value="D-LACTATE DEHYDROGENASE"/>
    <property type="match status" value="1"/>
</dbReference>
<dbReference type="InterPro" id="IPR016169">
    <property type="entry name" value="FAD-bd_PCMH_sub2"/>
</dbReference>